<name>A0AAW1YI80_RUBAR</name>
<dbReference type="PANTHER" id="PTHR46039">
    <property type="entry name" value="SUCROSE-PHOSPHATE SYNTHASE 3-RELATED"/>
    <property type="match status" value="1"/>
</dbReference>
<evidence type="ECO:0000259" key="3">
    <source>
        <dbReference type="Pfam" id="PF05116"/>
    </source>
</evidence>
<dbReference type="PANTHER" id="PTHR46039:SF2">
    <property type="entry name" value="SUCROSE-PHOSPHATE SYNTHASE 1"/>
    <property type="match status" value="1"/>
</dbReference>
<dbReference type="InterPro" id="IPR006380">
    <property type="entry name" value="SPP-like_dom"/>
</dbReference>
<evidence type="ECO:0000256" key="2">
    <source>
        <dbReference type="ARBA" id="ARBA00022679"/>
    </source>
</evidence>
<comment type="caution">
    <text evidence="4">The sequence shown here is derived from an EMBL/GenBank/DDBJ whole genome shotgun (WGS) entry which is preliminary data.</text>
</comment>
<accession>A0AAW1YI80</accession>
<feature type="domain" description="Sucrose phosphatase-like" evidence="3">
    <location>
        <begin position="5"/>
        <end position="56"/>
    </location>
</feature>
<dbReference type="EMBL" id="JBEDUW010000001">
    <property type="protein sequence ID" value="KAK9947503.1"/>
    <property type="molecule type" value="Genomic_DNA"/>
</dbReference>
<dbReference type="AlphaFoldDB" id="A0AAW1YI80"/>
<organism evidence="4 5">
    <name type="scientific">Rubus argutus</name>
    <name type="common">Southern blackberry</name>
    <dbReference type="NCBI Taxonomy" id="59490"/>
    <lineage>
        <taxon>Eukaryota</taxon>
        <taxon>Viridiplantae</taxon>
        <taxon>Streptophyta</taxon>
        <taxon>Embryophyta</taxon>
        <taxon>Tracheophyta</taxon>
        <taxon>Spermatophyta</taxon>
        <taxon>Magnoliopsida</taxon>
        <taxon>eudicotyledons</taxon>
        <taxon>Gunneridae</taxon>
        <taxon>Pentapetalae</taxon>
        <taxon>rosids</taxon>
        <taxon>fabids</taxon>
        <taxon>Rosales</taxon>
        <taxon>Rosaceae</taxon>
        <taxon>Rosoideae</taxon>
        <taxon>Rosoideae incertae sedis</taxon>
        <taxon>Rubus</taxon>
    </lineage>
</organism>
<sequence length="85" mass="9677">MVPPVKELRKLLRIQALRCHVIYCQNGTRLNVIPVTASRSQALRYLYLRWGVELSKNGPNIVQTTEGCDSDDIRAALEKLEVIKN</sequence>
<evidence type="ECO:0000313" key="5">
    <source>
        <dbReference type="Proteomes" id="UP001457282"/>
    </source>
</evidence>
<reference evidence="4 5" key="1">
    <citation type="journal article" date="2023" name="G3 (Bethesda)">
        <title>A chromosome-length genome assembly and annotation of blackberry (Rubus argutus, cv. 'Hillquist').</title>
        <authorList>
            <person name="Bruna T."/>
            <person name="Aryal R."/>
            <person name="Dudchenko O."/>
            <person name="Sargent D.J."/>
            <person name="Mead D."/>
            <person name="Buti M."/>
            <person name="Cavallini A."/>
            <person name="Hytonen T."/>
            <person name="Andres J."/>
            <person name="Pham M."/>
            <person name="Weisz D."/>
            <person name="Mascagni F."/>
            <person name="Usai G."/>
            <person name="Natali L."/>
            <person name="Bassil N."/>
            <person name="Fernandez G.E."/>
            <person name="Lomsadze A."/>
            <person name="Armour M."/>
            <person name="Olukolu B."/>
            <person name="Poorten T."/>
            <person name="Britton C."/>
            <person name="Davik J."/>
            <person name="Ashrafi H."/>
            <person name="Aiden E.L."/>
            <person name="Borodovsky M."/>
            <person name="Worthington M."/>
        </authorList>
    </citation>
    <scope>NUCLEOTIDE SEQUENCE [LARGE SCALE GENOMIC DNA]</scope>
    <source>
        <strain evidence="4">PI 553951</strain>
    </source>
</reference>
<dbReference type="Pfam" id="PF05116">
    <property type="entry name" value="S6PP"/>
    <property type="match status" value="1"/>
</dbReference>
<keyword evidence="5" id="KW-1185">Reference proteome</keyword>
<evidence type="ECO:0000256" key="1">
    <source>
        <dbReference type="ARBA" id="ARBA00022676"/>
    </source>
</evidence>
<dbReference type="InterPro" id="IPR044161">
    <property type="entry name" value="SPS"/>
</dbReference>
<gene>
    <name evidence="4" type="ORF">M0R45_003125</name>
</gene>
<protein>
    <recommendedName>
        <fullName evidence="3">Sucrose phosphatase-like domain-containing protein</fullName>
    </recommendedName>
</protein>
<evidence type="ECO:0000313" key="4">
    <source>
        <dbReference type="EMBL" id="KAK9947503.1"/>
    </source>
</evidence>
<proteinExistence type="predicted"/>
<keyword evidence="1" id="KW-0328">Glycosyltransferase</keyword>
<dbReference type="Proteomes" id="UP001457282">
    <property type="component" value="Unassembled WGS sequence"/>
</dbReference>
<dbReference type="GO" id="GO:0016757">
    <property type="term" value="F:glycosyltransferase activity"/>
    <property type="evidence" value="ECO:0007669"/>
    <property type="project" value="UniProtKB-KW"/>
</dbReference>
<keyword evidence="2" id="KW-0808">Transferase</keyword>